<accession>A0A1Y2HDK6</accession>
<comment type="caution">
    <text evidence="6">The sequence shown here is derived from an EMBL/GenBank/DDBJ whole genome shotgun (WGS) entry which is preliminary data.</text>
</comment>
<dbReference type="GO" id="GO:0051087">
    <property type="term" value="F:protein-folding chaperone binding"/>
    <property type="evidence" value="ECO:0007669"/>
    <property type="project" value="TreeGrafter"/>
</dbReference>
<dbReference type="InterPro" id="IPR007853">
    <property type="entry name" value="Znf_DNL-typ"/>
</dbReference>
<proteinExistence type="predicted"/>
<name>A0A1Y2HDK6_9FUNG</name>
<evidence type="ECO:0000313" key="6">
    <source>
        <dbReference type="EMBL" id="ORZ32656.1"/>
    </source>
</evidence>
<dbReference type="STRING" id="765915.A0A1Y2HDK6"/>
<feature type="domain" description="DNL-type" evidence="5">
    <location>
        <begin position="85"/>
        <end position="185"/>
    </location>
</feature>
<evidence type="ECO:0000256" key="1">
    <source>
        <dbReference type="ARBA" id="ARBA00022723"/>
    </source>
</evidence>
<keyword evidence="2 4" id="KW-0863">Zinc-finger</keyword>
<reference evidence="6 7" key="1">
    <citation type="submission" date="2016-07" db="EMBL/GenBank/DDBJ databases">
        <title>Pervasive Adenine N6-methylation of Active Genes in Fungi.</title>
        <authorList>
            <consortium name="DOE Joint Genome Institute"/>
            <person name="Mondo S.J."/>
            <person name="Dannebaum R.O."/>
            <person name="Kuo R.C."/>
            <person name="Labutti K."/>
            <person name="Haridas S."/>
            <person name="Kuo A."/>
            <person name="Salamov A."/>
            <person name="Ahrendt S.R."/>
            <person name="Lipzen A."/>
            <person name="Sullivan W."/>
            <person name="Andreopoulos W.B."/>
            <person name="Clum A."/>
            <person name="Lindquist E."/>
            <person name="Daum C."/>
            <person name="Ramamoorthy G.K."/>
            <person name="Gryganskyi A."/>
            <person name="Culley D."/>
            <person name="Magnuson J.K."/>
            <person name="James T.Y."/>
            <person name="O'Malley M.A."/>
            <person name="Stajich J.E."/>
            <person name="Spatafora J.W."/>
            <person name="Visel A."/>
            <person name="Grigoriev I.V."/>
        </authorList>
    </citation>
    <scope>NUCLEOTIDE SEQUENCE [LARGE SCALE GENOMIC DNA]</scope>
    <source>
        <strain evidence="6 7">PL171</strain>
    </source>
</reference>
<dbReference type="GO" id="GO:0030150">
    <property type="term" value="P:protein import into mitochondrial matrix"/>
    <property type="evidence" value="ECO:0007669"/>
    <property type="project" value="TreeGrafter"/>
</dbReference>
<evidence type="ECO:0000256" key="3">
    <source>
        <dbReference type="ARBA" id="ARBA00022833"/>
    </source>
</evidence>
<keyword evidence="1" id="KW-0479">Metal-binding</keyword>
<dbReference type="PANTHER" id="PTHR20922">
    <property type="entry name" value="DNL-TYPE ZINC FINGER PROTEIN"/>
    <property type="match status" value="1"/>
</dbReference>
<keyword evidence="7" id="KW-1185">Reference proteome</keyword>
<protein>
    <recommendedName>
        <fullName evidence="5">DNL-type domain-containing protein</fullName>
    </recommendedName>
</protein>
<evidence type="ECO:0000256" key="4">
    <source>
        <dbReference type="PROSITE-ProRule" id="PRU00834"/>
    </source>
</evidence>
<dbReference type="Pfam" id="PF05180">
    <property type="entry name" value="zf-DNL"/>
    <property type="match status" value="1"/>
</dbReference>
<dbReference type="OrthoDB" id="512667at2759"/>
<organism evidence="6 7">
    <name type="scientific">Catenaria anguillulae PL171</name>
    <dbReference type="NCBI Taxonomy" id="765915"/>
    <lineage>
        <taxon>Eukaryota</taxon>
        <taxon>Fungi</taxon>
        <taxon>Fungi incertae sedis</taxon>
        <taxon>Blastocladiomycota</taxon>
        <taxon>Blastocladiomycetes</taxon>
        <taxon>Blastocladiales</taxon>
        <taxon>Catenariaceae</taxon>
        <taxon>Catenaria</taxon>
    </lineage>
</organism>
<dbReference type="PROSITE" id="PS51501">
    <property type="entry name" value="ZF_DNL"/>
    <property type="match status" value="1"/>
</dbReference>
<evidence type="ECO:0000259" key="5">
    <source>
        <dbReference type="PROSITE" id="PS51501"/>
    </source>
</evidence>
<sequence>MNRLALRITPAIARTLASGASRESRMLDPTVRPCMFRSLAPIALRTTAVAPYSTTHTTSPPPPTAASVVEASETVSGELELESTDHQRRFLLAFTCKVCNTRQSKLVTHHAYTKGVVLARCDGYWFMEGRNVEEIVQKQNPMEKVQKLTFRAKDPESQAYLERLLKEDPALLERLARAKVDAMRKVALESGGGEDGKPTKSAAA</sequence>
<dbReference type="Proteomes" id="UP000193411">
    <property type="component" value="Unassembled WGS sequence"/>
</dbReference>
<evidence type="ECO:0000313" key="7">
    <source>
        <dbReference type="Proteomes" id="UP000193411"/>
    </source>
</evidence>
<dbReference type="GO" id="GO:0008270">
    <property type="term" value="F:zinc ion binding"/>
    <property type="evidence" value="ECO:0007669"/>
    <property type="project" value="UniProtKB-KW"/>
</dbReference>
<dbReference type="GO" id="GO:0006457">
    <property type="term" value="P:protein folding"/>
    <property type="evidence" value="ECO:0007669"/>
    <property type="project" value="TreeGrafter"/>
</dbReference>
<dbReference type="GO" id="GO:0005739">
    <property type="term" value="C:mitochondrion"/>
    <property type="evidence" value="ECO:0007669"/>
    <property type="project" value="TreeGrafter"/>
</dbReference>
<dbReference type="GO" id="GO:0050821">
    <property type="term" value="P:protein stabilization"/>
    <property type="evidence" value="ECO:0007669"/>
    <property type="project" value="TreeGrafter"/>
</dbReference>
<dbReference type="PANTHER" id="PTHR20922:SF13">
    <property type="entry name" value="DNL-TYPE ZINC FINGER PROTEIN"/>
    <property type="match status" value="1"/>
</dbReference>
<dbReference type="EMBL" id="MCFL01000043">
    <property type="protein sequence ID" value="ORZ32656.1"/>
    <property type="molecule type" value="Genomic_DNA"/>
</dbReference>
<evidence type="ECO:0000256" key="2">
    <source>
        <dbReference type="ARBA" id="ARBA00022771"/>
    </source>
</evidence>
<gene>
    <name evidence="6" type="ORF">BCR44DRAFT_1515242</name>
</gene>
<dbReference type="AlphaFoldDB" id="A0A1Y2HDK6"/>
<keyword evidence="3" id="KW-0862">Zinc</keyword>
<dbReference type="InterPro" id="IPR024158">
    <property type="entry name" value="Mt_import_TIM15"/>
</dbReference>